<comment type="caution">
    <text evidence="1">The sequence shown here is derived from an EMBL/GenBank/DDBJ whole genome shotgun (WGS) entry which is preliminary data.</text>
</comment>
<dbReference type="AlphaFoldDB" id="A0A4Z2EFX3"/>
<dbReference type="EMBL" id="SRLO01007979">
    <property type="protein sequence ID" value="TNN27625.1"/>
    <property type="molecule type" value="Genomic_DNA"/>
</dbReference>
<name>A0A4Z2EFX3_9TELE</name>
<proteinExistence type="predicted"/>
<keyword evidence="2" id="KW-1185">Reference proteome</keyword>
<dbReference type="Proteomes" id="UP000314294">
    <property type="component" value="Unassembled WGS sequence"/>
</dbReference>
<evidence type="ECO:0000313" key="2">
    <source>
        <dbReference type="Proteomes" id="UP000314294"/>
    </source>
</evidence>
<accession>A0A4Z2EFX3</accession>
<reference evidence="1 2" key="1">
    <citation type="submission" date="2019-03" db="EMBL/GenBank/DDBJ databases">
        <title>First draft genome of Liparis tanakae, snailfish: a comprehensive survey of snailfish specific genes.</title>
        <authorList>
            <person name="Kim W."/>
            <person name="Song I."/>
            <person name="Jeong J.-H."/>
            <person name="Kim D."/>
            <person name="Kim S."/>
            <person name="Ryu S."/>
            <person name="Song J.Y."/>
            <person name="Lee S.K."/>
        </authorList>
    </citation>
    <scope>NUCLEOTIDE SEQUENCE [LARGE SCALE GENOMIC DNA]</scope>
    <source>
        <tissue evidence="1">Muscle</tissue>
    </source>
</reference>
<organism evidence="1 2">
    <name type="scientific">Liparis tanakae</name>
    <name type="common">Tanaka's snailfish</name>
    <dbReference type="NCBI Taxonomy" id="230148"/>
    <lineage>
        <taxon>Eukaryota</taxon>
        <taxon>Metazoa</taxon>
        <taxon>Chordata</taxon>
        <taxon>Craniata</taxon>
        <taxon>Vertebrata</taxon>
        <taxon>Euteleostomi</taxon>
        <taxon>Actinopterygii</taxon>
        <taxon>Neopterygii</taxon>
        <taxon>Teleostei</taxon>
        <taxon>Neoteleostei</taxon>
        <taxon>Acanthomorphata</taxon>
        <taxon>Eupercaria</taxon>
        <taxon>Perciformes</taxon>
        <taxon>Cottioidei</taxon>
        <taxon>Cottales</taxon>
        <taxon>Liparidae</taxon>
        <taxon>Liparis</taxon>
    </lineage>
</organism>
<gene>
    <name evidence="1" type="ORF">EYF80_062228</name>
</gene>
<sequence length="68" mass="7362">MSTFVSGYPPREQAERDICLHPNNYQHGLQRVNMSSVQVPVRDSSTALRMAATATAPGSGRVTRSAAM</sequence>
<evidence type="ECO:0000313" key="1">
    <source>
        <dbReference type="EMBL" id="TNN27625.1"/>
    </source>
</evidence>
<protein>
    <submittedName>
        <fullName evidence="1">Uncharacterized protein</fullName>
    </submittedName>
</protein>